<dbReference type="OrthoDB" id="1634477at2"/>
<evidence type="ECO:0000256" key="1">
    <source>
        <dbReference type="ARBA" id="ARBA00022553"/>
    </source>
</evidence>
<evidence type="ECO:0000313" key="6">
    <source>
        <dbReference type="EMBL" id="QAA35328.1"/>
    </source>
</evidence>
<feature type="domain" description="Sensor histidine kinase NatK-like C-terminal" evidence="4">
    <location>
        <begin position="120"/>
        <end position="221"/>
    </location>
</feature>
<dbReference type="PANTHER" id="PTHR40448:SF1">
    <property type="entry name" value="TWO-COMPONENT SENSOR HISTIDINE KINASE"/>
    <property type="match status" value="1"/>
</dbReference>
<dbReference type="Gene3D" id="3.30.565.10">
    <property type="entry name" value="Histidine kinase-like ATPase, C-terminal domain"/>
    <property type="match status" value="1"/>
</dbReference>
<keyword evidence="2" id="KW-0808">Transferase</keyword>
<dbReference type="InterPro" id="IPR032834">
    <property type="entry name" value="NatK-like_C"/>
</dbReference>
<accession>A0A410E211</accession>
<dbReference type="Pfam" id="PF14501">
    <property type="entry name" value="HATPase_c_5"/>
    <property type="match status" value="1"/>
</dbReference>
<dbReference type="KEGG" id="cmah:C1I91_16670"/>
<dbReference type="InterPro" id="IPR039506">
    <property type="entry name" value="SPOB_a"/>
</dbReference>
<keyword evidence="7" id="KW-1185">Reference proteome</keyword>
<keyword evidence="6" id="KW-0547">Nucleotide-binding</keyword>
<dbReference type="EMBL" id="CP025746">
    <property type="protein sequence ID" value="QAA35328.1"/>
    <property type="molecule type" value="Genomic_DNA"/>
</dbReference>
<evidence type="ECO:0000259" key="4">
    <source>
        <dbReference type="Pfam" id="PF14501"/>
    </source>
</evidence>
<organism evidence="6 7">
    <name type="scientific">Clostridium manihotivorum</name>
    <dbReference type="NCBI Taxonomy" id="2320868"/>
    <lineage>
        <taxon>Bacteria</taxon>
        <taxon>Bacillati</taxon>
        <taxon>Bacillota</taxon>
        <taxon>Clostridia</taxon>
        <taxon>Eubacteriales</taxon>
        <taxon>Clostridiaceae</taxon>
        <taxon>Clostridium</taxon>
    </lineage>
</organism>
<feature type="domain" description="SpoOB alpha-helical" evidence="5">
    <location>
        <begin position="26"/>
        <end position="81"/>
    </location>
</feature>
<dbReference type="SUPFAM" id="SSF55874">
    <property type="entry name" value="ATPase domain of HSP90 chaperone/DNA topoisomerase II/histidine kinase"/>
    <property type="match status" value="1"/>
</dbReference>
<dbReference type="InterPro" id="IPR016120">
    <property type="entry name" value="Sig_transdc_His_kin_SpoOB"/>
</dbReference>
<keyword evidence="1" id="KW-0597">Phosphoprotein</keyword>
<keyword evidence="6" id="KW-0067">ATP-binding</keyword>
<dbReference type="Gene3D" id="1.10.287.130">
    <property type="match status" value="1"/>
</dbReference>
<evidence type="ECO:0000256" key="2">
    <source>
        <dbReference type="ARBA" id="ARBA00022679"/>
    </source>
</evidence>
<sequence length="222" mass="25731">MLRYIFYRLVNNYVANYQNDLITKHYNEVENIYKQMRAWRHDYHNHIQTMKAHLVLEKYSDMENYLNELDKDLTSVDTVLKTGNVMVDAILNSKLSLALSHNININAKAAVPKKLKISDIDLSVVIGNLMDNAMEAVLKIEKEENRFIRVYIREMKQQLYISITNSTCGYVKKNGLSYITTKLGNNHGFGIKRVDSIVNKYNGFINRQSEEGVFATEVMLPL</sequence>
<name>A0A410E211_9CLOT</name>
<keyword evidence="3" id="KW-0418">Kinase</keyword>
<evidence type="ECO:0000259" key="5">
    <source>
        <dbReference type="Pfam" id="PF14689"/>
    </source>
</evidence>
<dbReference type="GO" id="GO:0005524">
    <property type="term" value="F:ATP binding"/>
    <property type="evidence" value="ECO:0007669"/>
    <property type="project" value="UniProtKB-KW"/>
</dbReference>
<dbReference type="Pfam" id="PF14689">
    <property type="entry name" value="SPOB_a"/>
    <property type="match status" value="1"/>
</dbReference>
<dbReference type="AlphaFoldDB" id="A0A410E211"/>
<dbReference type="GO" id="GO:0042802">
    <property type="term" value="F:identical protein binding"/>
    <property type="evidence" value="ECO:0007669"/>
    <property type="project" value="TreeGrafter"/>
</dbReference>
<dbReference type="SUPFAM" id="SSF55890">
    <property type="entry name" value="Sporulation response regulatory protein Spo0B"/>
    <property type="match status" value="1"/>
</dbReference>
<dbReference type="PANTHER" id="PTHR40448">
    <property type="entry name" value="TWO-COMPONENT SENSOR HISTIDINE KINASE"/>
    <property type="match status" value="1"/>
</dbReference>
<evidence type="ECO:0000256" key="3">
    <source>
        <dbReference type="ARBA" id="ARBA00022777"/>
    </source>
</evidence>
<gene>
    <name evidence="6" type="ORF">C1I91_16670</name>
</gene>
<protein>
    <submittedName>
        <fullName evidence="6">ATP-binding protein</fullName>
    </submittedName>
</protein>
<dbReference type="CDD" id="cd16935">
    <property type="entry name" value="HATPase_AgrC-ComD-like"/>
    <property type="match status" value="1"/>
</dbReference>
<dbReference type="InterPro" id="IPR036890">
    <property type="entry name" value="HATPase_C_sf"/>
</dbReference>
<dbReference type="GO" id="GO:0000155">
    <property type="term" value="F:phosphorelay sensor kinase activity"/>
    <property type="evidence" value="ECO:0007669"/>
    <property type="project" value="InterPro"/>
</dbReference>
<evidence type="ECO:0000313" key="7">
    <source>
        <dbReference type="Proteomes" id="UP000286268"/>
    </source>
</evidence>
<dbReference type="Proteomes" id="UP000286268">
    <property type="component" value="Chromosome"/>
</dbReference>
<proteinExistence type="predicted"/>
<reference evidence="6 7" key="1">
    <citation type="submission" date="2018-01" db="EMBL/GenBank/DDBJ databases">
        <title>Genome Sequencing and Assembly of Anaerobacter polyendosporus strain CT4.</title>
        <authorList>
            <person name="Tachaapaikoon C."/>
            <person name="Sutheeworapong S."/>
            <person name="Jenjaroenpun P."/>
            <person name="Wongsurawat T."/>
            <person name="Nookeaw I."/>
            <person name="Cheawchanlertfa P."/>
            <person name="Kosugi A."/>
            <person name="Cheevadhanarak S."/>
            <person name="Ratanakhanokchai K."/>
        </authorList>
    </citation>
    <scope>NUCLEOTIDE SEQUENCE [LARGE SCALE GENOMIC DNA]</scope>
    <source>
        <strain evidence="6 7">CT4</strain>
    </source>
</reference>